<gene>
    <name evidence="2" type="ORF">GCM10022408_06180</name>
</gene>
<reference evidence="3" key="1">
    <citation type="journal article" date="2019" name="Int. J. Syst. Evol. Microbiol.">
        <title>The Global Catalogue of Microorganisms (GCM) 10K type strain sequencing project: providing services to taxonomists for standard genome sequencing and annotation.</title>
        <authorList>
            <consortium name="The Broad Institute Genomics Platform"/>
            <consortium name="The Broad Institute Genome Sequencing Center for Infectious Disease"/>
            <person name="Wu L."/>
            <person name="Ma J."/>
        </authorList>
    </citation>
    <scope>NUCLEOTIDE SEQUENCE [LARGE SCALE GENOMIC DNA]</scope>
    <source>
        <strain evidence="3">JCM 17224</strain>
    </source>
</reference>
<evidence type="ECO:0000313" key="2">
    <source>
        <dbReference type="EMBL" id="GAA3998181.1"/>
    </source>
</evidence>
<name>A0ABP7RIT9_9BACT</name>
<sequence>MTQEEHVRHWVDTSAHNWEGAQTLVATSLRPALVFAHWTLEKLSKALWVQQHANAMPPATDDVTVLLAATSFTLNTAQTTFAHQLKAYHDDVLEPDPTHPLPIPDLQTLNTQADAMRR</sequence>
<accession>A0ABP7RIT9</accession>
<dbReference type="Proteomes" id="UP001500567">
    <property type="component" value="Unassembled WGS sequence"/>
</dbReference>
<comment type="caution">
    <text evidence="2">The sequence shown here is derived from an EMBL/GenBank/DDBJ whole genome shotgun (WGS) entry which is preliminary data.</text>
</comment>
<keyword evidence="3" id="KW-1185">Reference proteome</keyword>
<protein>
    <recommendedName>
        <fullName evidence="4">HEPN domain-containing protein</fullName>
    </recommendedName>
</protein>
<dbReference type="EMBL" id="BAABDJ010000003">
    <property type="protein sequence ID" value="GAA3998181.1"/>
    <property type="molecule type" value="Genomic_DNA"/>
</dbReference>
<dbReference type="RefSeq" id="WP_345070921.1">
    <property type="nucleotide sequence ID" value="NZ_BAABDJ010000003.1"/>
</dbReference>
<evidence type="ECO:0008006" key="4">
    <source>
        <dbReference type="Google" id="ProtNLM"/>
    </source>
</evidence>
<feature type="compositionally biased region" description="Polar residues" evidence="1">
    <location>
        <begin position="107"/>
        <end position="118"/>
    </location>
</feature>
<proteinExistence type="predicted"/>
<evidence type="ECO:0000313" key="3">
    <source>
        <dbReference type="Proteomes" id="UP001500567"/>
    </source>
</evidence>
<organism evidence="2 3">
    <name type="scientific">Hymenobacter fastidiosus</name>
    <dbReference type="NCBI Taxonomy" id="486264"/>
    <lineage>
        <taxon>Bacteria</taxon>
        <taxon>Pseudomonadati</taxon>
        <taxon>Bacteroidota</taxon>
        <taxon>Cytophagia</taxon>
        <taxon>Cytophagales</taxon>
        <taxon>Hymenobacteraceae</taxon>
        <taxon>Hymenobacter</taxon>
    </lineage>
</organism>
<evidence type="ECO:0000256" key="1">
    <source>
        <dbReference type="SAM" id="MobiDB-lite"/>
    </source>
</evidence>
<feature type="region of interest" description="Disordered" evidence="1">
    <location>
        <begin position="96"/>
        <end position="118"/>
    </location>
</feature>